<organism evidence="3 4">
    <name type="scientific">Homarus americanus</name>
    <name type="common">American lobster</name>
    <dbReference type="NCBI Taxonomy" id="6706"/>
    <lineage>
        <taxon>Eukaryota</taxon>
        <taxon>Metazoa</taxon>
        <taxon>Ecdysozoa</taxon>
        <taxon>Arthropoda</taxon>
        <taxon>Crustacea</taxon>
        <taxon>Multicrustacea</taxon>
        <taxon>Malacostraca</taxon>
        <taxon>Eumalacostraca</taxon>
        <taxon>Eucarida</taxon>
        <taxon>Decapoda</taxon>
        <taxon>Pleocyemata</taxon>
        <taxon>Astacidea</taxon>
        <taxon>Nephropoidea</taxon>
        <taxon>Nephropidae</taxon>
        <taxon>Homarus</taxon>
    </lineage>
</organism>
<feature type="region of interest" description="Disordered" evidence="1">
    <location>
        <begin position="648"/>
        <end position="679"/>
    </location>
</feature>
<keyword evidence="2" id="KW-1133">Transmembrane helix</keyword>
<evidence type="ECO:0000256" key="1">
    <source>
        <dbReference type="SAM" id="MobiDB-lite"/>
    </source>
</evidence>
<keyword evidence="2" id="KW-0472">Membrane</keyword>
<dbReference type="PANTHER" id="PTHR39959:SF2">
    <property type="entry name" value="RE44287P"/>
    <property type="match status" value="1"/>
</dbReference>
<feature type="compositionally biased region" description="Polar residues" evidence="1">
    <location>
        <begin position="889"/>
        <end position="900"/>
    </location>
</feature>
<protein>
    <recommendedName>
        <fullName evidence="5">ZP domain-containing protein</fullName>
    </recommendedName>
</protein>
<comment type="caution">
    <text evidence="3">The sequence shown here is derived from an EMBL/GenBank/DDBJ whole genome shotgun (WGS) entry which is preliminary data.</text>
</comment>
<dbReference type="AlphaFoldDB" id="A0A8J5N3D0"/>
<gene>
    <name evidence="3" type="ORF">Hamer_G022024</name>
</gene>
<feature type="compositionally biased region" description="Pro residues" evidence="1">
    <location>
        <begin position="292"/>
        <end position="306"/>
    </location>
</feature>
<keyword evidence="2" id="KW-0812">Transmembrane</keyword>
<reference evidence="3" key="1">
    <citation type="journal article" date="2021" name="Sci. Adv.">
        <title>The American lobster genome reveals insights on longevity, neural, and immune adaptations.</title>
        <authorList>
            <person name="Polinski J.M."/>
            <person name="Zimin A.V."/>
            <person name="Clark K.F."/>
            <person name="Kohn A.B."/>
            <person name="Sadowski N."/>
            <person name="Timp W."/>
            <person name="Ptitsyn A."/>
            <person name="Khanna P."/>
            <person name="Romanova D.Y."/>
            <person name="Williams P."/>
            <person name="Greenwood S.J."/>
            <person name="Moroz L.L."/>
            <person name="Walt D.R."/>
            <person name="Bodnar A.G."/>
        </authorList>
    </citation>
    <scope>NUCLEOTIDE SEQUENCE</scope>
    <source>
        <strain evidence="3">GMGI-L3</strain>
    </source>
</reference>
<accession>A0A8J5N3D0</accession>
<evidence type="ECO:0008006" key="5">
    <source>
        <dbReference type="Google" id="ProtNLM"/>
    </source>
</evidence>
<keyword evidence="4" id="KW-1185">Reference proteome</keyword>
<evidence type="ECO:0000256" key="2">
    <source>
        <dbReference type="SAM" id="Phobius"/>
    </source>
</evidence>
<dbReference type="EMBL" id="JAHLQT010010848">
    <property type="protein sequence ID" value="KAG7172511.1"/>
    <property type="molecule type" value="Genomic_DNA"/>
</dbReference>
<evidence type="ECO:0000313" key="4">
    <source>
        <dbReference type="Proteomes" id="UP000747542"/>
    </source>
</evidence>
<feature type="compositionally biased region" description="Low complexity" evidence="1">
    <location>
        <begin position="233"/>
        <end position="242"/>
    </location>
</feature>
<dbReference type="Proteomes" id="UP000747542">
    <property type="component" value="Unassembled WGS sequence"/>
</dbReference>
<dbReference type="PANTHER" id="PTHR39959">
    <property type="entry name" value="RE44287P-RELATED"/>
    <property type="match status" value="1"/>
</dbReference>
<name>A0A8J5N3D0_HOMAM</name>
<feature type="compositionally biased region" description="Acidic residues" evidence="1">
    <location>
        <begin position="165"/>
        <end position="189"/>
    </location>
</feature>
<proteinExistence type="predicted"/>
<feature type="compositionally biased region" description="Pro residues" evidence="1">
    <location>
        <begin position="243"/>
        <end position="254"/>
    </location>
</feature>
<feature type="transmembrane region" description="Helical" evidence="2">
    <location>
        <begin position="706"/>
        <end position="731"/>
    </location>
</feature>
<evidence type="ECO:0000313" key="3">
    <source>
        <dbReference type="EMBL" id="KAG7172511.1"/>
    </source>
</evidence>
<feature type="region of interest" description="Disordered" evidence="1">
    <location>
        <begin position="160"/>
        <end position="273"/>
    </location>
</feature>
<sequence>MTTGAIVLSGTAGSRRWKGGIVRHSISPTALCYVVDSFDVDAMMLLHFNNDNIEGAAGGGGGAAVRAAASTLSSRNPVTQNSLTSSSVLHSWMQLWAWVVAWVTMGLWACGWCQASSPIRISAYGYPDPPGYGRRLSPKISVTRPRRNATFITPKSEINIKSSEDNIEDVPLPEDLPSDDPVKDDDDDQNATNTTITRVRVPVNRMGVAARTTKRKIRPLLQEPRRRSHSRDSTTTRSVGPPSIRPPATPPSPPQGLFGPPAITGFGIEPPAPPVLPPSTPTPTLMGSFGPPAIPPPISSPSPPPGADQAQVSDIKCMNTGTTSSFMAVLSLPVGYNAIPVFEDRPTIDPTINTACRMIPTQLTNDMFQLIVSDLERCGVRECRQGNGETWLCLQLRFPLVNGLKLPEDEKIQIRCRPQDKIAQDTHVLRIATAKYAAKEAINPLIPFKSSNGVTSTSMFEGGQQEFQCEIGLFRKLPGTELFASIVTPEVELDLGEEVQLRSIVRSGDGWQYSRITTIIIQKVGAPRARSILNAADLVFADGCRNPSYKVIARQHPKRDTRNPLINNFTFRMFMFQDMEVGDSLMITANVIGCVDAEDCAPTNCGPGDDDLLGFGKRRKRAVGQFTMTTVIPASDISSSSGPPYPPPILSTFSSSSSSTMPSAPSSHTRKQHENTTNWERNLSVRVKIPDTKVRQESIEAQECRLYLFITLGVAAVFCFSSIVFVVFTLLRGRTKEVSSSTPTPVMGQPPPVMPLQPMSTCSSSLSSTQDSTASICSSHLPSFPVPPTVRQRKRQVNAELLKVFNNECQFPYGTYYPGMLNYYGYMVVPRKTADKSNEKKTLRAMKRDHKRYRIDEPECVCQCNNNHAHGNDELPIKGNHTAIIRISASGTDTVSSTASRPPKPTPRIRKEKDDNIYSEITLDSTTPTMV</sequence>
<feature type="region of interest" description="Disordered" evidence="1">
    <location>
        <begin position="290"/>
        <end position="311"/>
    </location>
</feature>
<feature type="region of interest" description="Disordered" evidence="1">
    <location>
        <begin position="889"/>
        <end position="915"/>
    </location>
</feature>
<feature type="compositionally biased region" description="Low complexity" evidence="1">
    <location>
        <begin position="650"/>
        <end position="667"/>
    </location>
</feature>